<dbReference type="OrthoDB" id="9514740at2759"/>
<dbReference type="Proteomes" id="UP000807469">
    <property type="component" value="Unassembled WGS sequence"/>
</dbReference>
<dbReference type="EMBL" id="MU155260">
    <property type="protein sequence ID" value="KAF9477458.1"/>
    <property type="molecule type" value="Genomic_DNA"/>
</dbReference>
<dbReference type="Gene3D" id="3.90.228.10">
    <property type="match status" value="1"/>
</dbReference>
<dbReference type="PANTHER" id="PTHR31681:SF3">
    <property type="entry name" value="OS04G0690100 PROTEIN"/>
    <property type="match status" value="1"/>
</dbReference>
<dbReference type="PANTHER" id="PTHR31681">
    <property type="entry name" value="C2H2-LIKE ZINC FINGER PROTEIN"/>
    <property type="match status" value="1"/>
</dbReference>
<sequence>MAFLQRANTIHEQEDEDPLYDRTFADEDGDEDIIEQPSEETGTYYPGINVCIVCQQRPPHSANGKSYPTCGRTCAKVYDRLKKSIPSSTSVSDGTSVRRFANQRSPATIRRMASSIAGPSRRRQSTIDELSHDLRSLNLQNPPIRTEAASRQRNSCVVCLVGFCEDGRFVTCGIACTEKLSKTGSANPNMCNYCHRRPKVAGKNQCDAGCEDLAKMACLFCKSRPKIKPYHLCGRTCKIIATKSTPLILEAPTGHTTYEFVKKKFKDSWMIPTNPMPIIKHVFKIIEGKEFLQPYDQYKKRIGNEVFRYHGTTRRCSLGSGNNTQLCSNTSCSLCSILRTSFKTSLASPQGAFGPGVYTSSASNKAYSYTSSGSGAIILTKVILGTVRKVSRWNEVMACPPGSHSVVFERENNCLNETIVYSDDAIRPVFLITF</sequence>
<name>A0A9P6CZA3_9AGAR</name>
<evidence type="ECO:0008006" key="3">
    <source>
        <dbReference type="Google" id="ProtNLM"/>
    </source>
</evidence>
<organism evidence="1 2">
    <name type="scientific">Pholiota conissans</name>
    <dbReference type="NCBI Taxonomy" id="109636"/>
    <lineage>
        <taxon>Eukaryota</taxon>
        <taxon>Fungi</taxon>
        <taxon>Dikarya</taxon>
        <taxon>Basidiomycota</taxon>
        <taxon>Agaricomycotina</taxon>
        <taxon>Agaricomycetes</taxon>
        <taxon>Agaricomycetidae</taxon>
        <taxon>Agaricales</taxon>
        <taxon>Agaricineae</taxon>
        <taxon>Strophariaceae</taxon>
        <taxon>Pholiota</taxon>
    </lineage>
</organism>
<gene>
    <name evidence="1" type="ORF">BDN70DRAFT_881153</name>
</gene>
<accession>A0A9P6CZA3</accession>
<dbReference type="SUPFAM" id="SSF56399">
    <property type="entry name" value="ADP-ribosylation"/>
    <property type="match status" value="1"/>
</dbReference>
<protein>
    <recommendedName>
        <fullName evidence="3">PARP catalytic domain-containing protein</fullName>
    </recommendedName>
</protein>
<evidence type="ECO:0000313" key="1">
    <source>
        <dbReference type="EMBL" id="KAF9477458.1"/>
    </source>
</evidence>
<reference evidence="1" key="1">
    <citation type="submission" date="2020-11" db="EMBL/GenBank/DDBJ databases">
        <authorList>
            <consortium name="DOE Joint Genome Institute"/>
            <person name="Ahrendt S."/>
            <person name="Riley R."/>
            <person name="Andreopoulos W."/>
            <person name="Labutti K."/>
            <person name="Pangilinan J."/>
            <person name="Ruiz-Duenas F.J."/>
            <person name="Barrasa J.M."/>
            <person name="Sanchez-Garcia M."/>
            <person name="Camarero S."/>
            <person name="Miyauchi S."/>
            <person name="Serrano A."/>
            <person name="Linde D."/>
            <person name="Babiker R."/>
            <person name="Drula E."/>
            <person name="Ayuso-Fernandez I."/>
            <person name="Pacheco R."/>
            <person name="Padilla G."/>
            <person name="Ferreira P."/>
            <person name="Barriuso J."/>
            <person name="Kellner H."/>
            <person name="Castanera R."/>
            <person name="Alfaro M."/>
            <person name="Ramirez L."/>
            <person name="Pisabarro A.G."/>
            <person name="Kuo A."/>
            <person name="Tritt A."/>
            <person name="Lipzen A."/>
            <person name="He G."/>
            <person name="Yan M."/>
            <person name="Ng V."/>
            <person name="Cullen D."/>
            <person name="Martin F."/>
            <person name="Rosso M.-N."/>
            <person name="Henrissat B."/>
            <person name="Hibbett D."/>
            <person name="Martinez A.T."/>
            <person name="Grigoriev I.V."/>
        </authorList>
    </citation>
    <scope>NUCLEOTIDE SEQUENCE</scope>
    <source>
        <strain evidence="1">CIRM-BRFM 674</strain>
    </source>
</reference>
<dbReference type="AlphaFoldDB" id="A0A9P6CZA3"/>
<evidence type="ECO:0000313" key="2">
    <source>
        <dbReference type="Proteomes" id="UP000807469"/>
    </source>
</evidence>
<keyword evidence="2" id="KW-1185">Reference proteome</keyword>
<comment type="caution">
    <text evidence="1">The sequence shown here is derived from an EMBL/GenBank/DDBJ whole genome shotgun (WGS) entry which is preliminary data.</text>
</comment>
<proteinExistence type="predicted"/>